<keyword evidence="2" id="KW-0812">Transmembrane</keyword>
<feature type="region of interest" description="Disordered" evidence="1">
    <location>
        <begin position="1"/>
        <end position="23"/>
    </location>
</feature>
<sequence>MGIGRRRRSPSDGPGHPGGEDYQIYENTNEKKCTGKATGLSFDMMHSVLYVGCLGVWRVTVVVVRIIIDSIIVTELSS</sequence>
<dbReference type="EMBL" id="KZ559530">
    <property type="protein sequence ID" value="PLN82048.1"/>
    <property type="molecule type" value="Genomic_DNA"/>
</dbReference>
<dbReference type="AlphaFoldDB" id="A0A2J5HX71"/>
<name>A0A2J5HX71_9EURO</name>
<keyword evidence="2" id="KW-1133">Transmembrane helix</keyword>
<protein>
    <submittedName>
        <fullName evidence="3">Uncharacterized protein</fullName>
    </submittedName>
</protein>
<proteinExistence type="predicted"/>
<keyword evidence="4" id="KW-1185">Reference proteome</keyword>
<accession>A0A2J5HX71</accession>
<feature type="transmembrane region" description="Helical" evidence="2">
    <location>
        <begin position="48"/>
        <end position="68"/>
    </location>
</feature>
<evidence type="ECO:0000313" key="3">
    <source>
        <dbReference type="EMBL" id="PLN82048.1"/>
    </source>
</evidence>
<organism evidence="3 4">
    <name type="scientific">Aspergillus taichungensis</name>
    <dbReference type="NCBI Taxonomy" id="482145"/>
    <lineage>
        <taxon>Eukaryota</taxon>
        <taxon>Fungi</taxon>
        <taxon>Dikarya</taxon>
        <taxon>Ascomycota</taxon>
        <taxon>Pezizomycotina</taxon>
        <taxon>Eurotiomycetes</taxon>
        <taxon>Eurotiomycetidae</taxon>
        <taxon>Eurotiales</taxon>
        <taxon>Aspergillaceae</taxon>
        <taxon>Aspergillus</taxon>
        <taxon>Aspergillus subgen. Circumdati</taxon>
    </lineage>
</organism>
<evidence type="ECO:0000256" key="2">
    <source>
        <dbReference type="SAM" id="Phobius"/>
    </source>
</evidence>
<gene>
    <name evidence="3" type="ORF">BDW42DRAFT_85142</name>
</gene>
<reference evidence="4" key="1">
    <citation type="submission" date="2017-12" db="EMBL/GenBank/DDBJ databases">
        <authorList>
            <consortium name="DOE Joint Genome Institute"/>
            <person name="Mondo S.J."/>
            <person name="Kjaerbolling I."/>
            <person name="Vesth T.C."/>
            <person name="Frisvad J.C."/>
            <person name="Nybo J.L."/>
            <person name="Theobald S."/>
            <person name="Kuo A."/>
            <person name="Bowyer P."/>
            <person name="Matsuda Y."/>
            <person name="Lyhne E.K."/>
            <person name="Kogle M.E."/>
            <person name="Clum A."/>
            <person name="Lipzen A."/>
            <person name="Salamov A."/>
            <person name="Ngan C.Y."/>
            <person name="Daum C."/>
            <person name="Chiniquy J."/>
            <person name="Barry K."/>
            <person name="LaButti K."/>
            <person name="Haridas S."/>
            <person name="Simmons B.A."/>
            <person name="Magnuson J.K."/>
            <person name="Mortensen U.H."/>
            <person name="Larsen T.O."/>
            <person name="Grigoriev I.V."/>
            <person name="Baker S.E."/>
            <person name="Andersen M.R."/>
            <person name="Nordberg H.P."/>
            <person name="Cantor M.N."/>
            <person name="Hua S.X."/>
        </authorList>
    </citation>
    <scope>NUCLEOTIDE SEQUENCE [LARGE SCALE GENOMIC DNA]</scope>
    <source>
        <strain evidence="4">IBT 19404</strain>
    </source>
</reference>
<evidence type="ECO:0000313" key="4">
    <source>
        <dbReference type="Proteomes" id="UP000235023"/>
    </source>
</evidence>
<evidence type="ECO:0000256" key="1">
    <source>
        <dbReference type="SAM" id="MobiDB-lite"/>
    </source>
</evidence>
<keyword evidence="2" id="KW-0472">Membrane</keyword>
<dbReference type="Proteomes" id="UP000235023">
    <property type="component" value="Unassembled WGS sequence"/>
</dbReference>